<dbReference type="InterPro" id="IPR036291">
    <property type="entry name" value="NAD(P)-bd_dom_sf"/>
</dbReference>
<keyword evidence="2" id="KW-0812">Transmembrane</keyword>
<dbReference type="PROSITE" id="PS00061">
    <property type="entry name" value="ADH_SHORT"/>
    <property type="match status" value="1"/>
</dbReference>
<evidence type="ECO:0000313" key="3">
    <source>
        <dbReference type="EMBL" id="OWF48181.1"/>
    </source>
</evidence>
<dbReference type="InterPro" id="IPR020904">
    <property type="entry name" value="Sc_DH/Rdtase_CS"/>
</dbReference>
<dbReference type="AlphaFoldDB" id="A0A210QHV9"/>
<comment type="caution">
    <text evidence="3">The sequence shown here is derived from an EMBL/GenBank/DDBJ whole genome shotgun (WGS) entry which is preliminary data.</text>
</comment>
<keyword evidence="1" id="KW-0560">Oxidoreductase</keyword>
<dbReference type="EMBL" id="NEDP02003643">
    <property type="protein sequence ID" value="OWF48181.1"/>
    <property type="molecule type" value="Genomic_DNA"/>
</dbReference>
<dbReference type="SUPFAM" id="SSF51735">
    <property type="entry name" value="NAD(P)-binding Rossmann-fold domains"/>
    <property type="match status" value="1"/>
</dbReference>
<evidence type="ECO:0000313" key="4">
    <source>
        <dbReference type="Proteomes" id="UP000242188"/>
    </source>
</evidence>
<protein>
    <submittedName>
        <fullName evidence="3">17-beta-hydroxysteroid dehydrogenase type 6</fullName>
    </submittedName>
</protein>
<name>A0A210QHV9_MIZYE</name>
<dbReference type="PANTHER" id="PTHR43313">
    <property type="entry name" value="SHORT-CHAIN DEHYDROGENASE/REDUCTASE FAMILY 9C"/>
    <property type="match status" value="1"/>
</dbReference>
<dbReference type="Proteomes" id="UP000242188">
    <property type="component" value="Unassembled WGS sequence"/>
</dbReference>
<gene>
    <name evidence="3" type="ORF">KP79_PYT14464</name>
</gene>
<keyword evidence="2" id="KW-0472">Membrane</keyword>
<dbReference type="PANTHER" id="PTHR43313:SF1">
    <property type="entry name" value="3BETA-HYDROXYSTEROID DEHYDROGENASE DHS-16"/>
    <property type="match status" value="1"/>
</dbReference>
<dbReference type="GO" id="GO:0008202">
    <property type="term" value="P:steroid metabolic process"/>
    <property type="evidence" value="ECO:0007669"/>
    <property type="project" value="TreeGrafter"/>
</dbReference>
<organism evidence="3 4">
    <name type="scientific">Mizuhopecten yessoensis</name>
    <name type="common">Japanese scallop</name>
    <name type="synonym">Patinopecten yessoensis</name>
    <dbReference type="NCBI Taxonomy" id="6573"/>
    <lineage>
        <taxon>Eukaryota</taxon>
        <taxon>Metazoa</taxon>
        <taxon>Spiralia</taxon>
        <taxon>Lophotrochozoa</taxon>
        <taxon>Mollusca</taxon>
        <taxon>Bivalvia</taxon>
        <taxon>Autobranchia</taxon>
        <taxon>Pteriomorphia</taxon>
        <taxon>Pectinida</taxon>
        <taxon>Pectinoidea</taxon>
        <taxon>Pectinidae</taxon>
        <taxon>Mizuhopecten</taxon>
    </lineage>
</organism>
<dbReference type="OrthoDB" id="5296at2759"/>
<dbReference type="Gene3D" id="3.40.50.720">
    <property type="entry name" value="NAD(P)-binding Rossmann-like Domain"/>
    <property type="match status" value="1"/>
</dbReference>
<evidence type="ECO:0000256" key="1">
    <source>
        <dbReference type="ARBA" id="ARBA00023002"/>
    </source>
</evidence>
<reference evidence="3 4" key="1">
    <citation type="journal article" date="2017" name="Nat. Ecol. Evol.">
        <title>Scallop genome provides insights into evolution of bilaterian karyotype and development.</title>
        <authorList>
            <person name="Wang S."/>
            <person name="Zhang J."/>
            <person name="Jiao W."/>
            <person name="Li J."/>
            <person name="Xun X."/>
            <person name="Sun Y."/>
            <person name="Guo X."/>
            <person name="Huan P."/>
            <person name="Dong B."/>
            <person name="Zhang L."/>
            <person name="Hu X."/>
            <person name="Sun X."/>
            <person name="Wang J."/>
            <person name="Zhao C."/>
            <person name="Wang Y."/>
            <person name="Wang D."/>
            <person name="Huang X."/>
            <person name="Wang R."/>
            <person name="Lv J."/>
            <person name="Li Y."/>
            <person name="Zhang Z."/>
            <person name="Liu B."/>
            <person name="Lu W."/>
            <person name="Hui Y."/>
            <person name="Liang J."/>
            <person name="Zhou Z."/>
            <person name="Hou R."/>
            <person name="Li X."/>
            <person name="Liu Y."/>
            <person name="Li H."/>
            <person name="Ning X."/>
            <person name="Lin Y."/>
            <person name="Zhao L."/>
            <person name="Xing Q."/>
            <person name="Dou J."/>
            <person name="Li Y."/>
            <person name="Mao J."/>
            <person name="Guo H."/>
            <person name="Dou H."/>
            <person name="Li T."/>
            <person name="Mu C."/>
            <person name="Jiang W."/>
            <person name="Fu Q."/>
            <person name="Fu X."/>
            <person name="Miao Y."/>
            <person name="Liu J."/>
            <person name="Yu Q."/>
            <person name="Li R."/>
            <person name="Liao H."/>
            <person name="Li X."/>
            <person name="Kong Y."/>
            <person name="Jiang Z."/>
            <person name="Chourrout D."/>
            <person name="Li R."/>
            <person name="Bao Z."/>
        </authorList>
    </citation>
    <scope>NUCLEOTIDE SEQUENCE [LARGE SCALE GENOMIC DNA]</scope>
    <source>
        <strain evidence="3 4">PY_sf001</strain>
    </source>
</reference>
<dbReference type="InterPro" id="IPR002347">
    <property type="entry name" value="SDR_fam"/>
</dbReference>
<proteinExistence type="predicted"/>
<evidence type="ECO:0000256" key="2">
    <source>
        <dbReference type="SAM" id="Phobius"/>
    </source>
</evidence>
<dbReference type="GO" id="GO:0016491">
    <property type="term" value="F:oxidoreductase activity"/>
    <property type="evidence" value="ECO:0007669"/>
    <property type="project" value="UniProtKB-KW"/>
</dbReference>
<sequence>MFGTILVTLTCFAICLVLYVFNTYRRNLRIPEWNQHYVLVTGCDSGFGRLLAKQLDKAGVHVFAGCLNKKAELGLKQKCSKRLKPVSLDVTSGKSIAEAVEYITNTIPQGQGLGGVVNNAGIFPISAPLEWLTKEDYDRTFAVNLHGVISVTTACLPLLRAGSGRVVTLSSDAALFAWPGGCAYNISKWGVEAFTDTFRREFYNTDMSAHLVQPGAFQTSIVVPQIMAKQFRDRFVSLPEYISKHYGSTFFNHWRQNILNLPDIQDTDLSKVTDAITHALFAMYPHARYRVGNDCRFMWWPLSMAPVWFSDWLYSLPRTDLK</sequence>
<accession>A0A210QHV9</accession>
<dbReference type="PRINTS" id="PR00081">
    <property type="entry name" value="GDHRDH"/>
</dbReference>
<feature type="transmembrane region" description="Helical" evidence="2">
    <location>
        <begin position="6"/>
        <end position="24"/>
    </location>
</feature>
<dbReference type="Pfam" id="PF00106">
    <property type="entry name" value="adh_short"/>
    <property type="match status" value="1"/>
</dbReference>
<keyword evidence="4" id="KW-1185">Reference proteome</keyword>
<keyword evidence="2" id="KW-1133">Transmembrane helix</keyword>
<dbReference type="STRING" id="6573.A0A210QHV9"/>